<feature type="compositionally biased region" description="Pro residues" evidence="1">
    <location>
        <begin position="134"/>
        <end position="153"/>
    </location>
</feature>
<evidence type="ECO:0000313" key="2">
    <source>
        <dbReference type="EMBL" id="KAG5630743.1"/>
    </source>
</evidence>
<protein>
    <submittedName>
        <fullName evidence="2">Uncharacterized protein</fullName>
    </submittedName>
</protein>
<proteinExistence type="predicted"/>
<feature type="region of interest" description="Disordered" evidence="1">
    <location>
        <begin position="97"/>
        <end position="196"/>
    </location>
</feature>
<sequence>MEEMERRNNPNKLMKLASQIQLLGKDLLKERIVEKVLKSSPKNFALKISSLEDFMDIAKMIFFMTRETRGRYPLGANRVKPPLLCNNSQITYERATQAPHPLHALRPPAQVPRLPRAYPPRGVPRGRPPRGESPVPPVPQGRPPRGTPLPPELRGPLLLPVPQGRPPRGTPVPPVPRGCLRPEAPRPFPRASRSPARGTLTPVLKLLTPRHPRYLVVESAIGIDINPCTVPARKETVKAKYQSAT</sequence>
<comment type="caution">
    <text evidence="2">The sequence shown here is derived from an EMBL/GenBank/DDBJ whole genome shotgun (WGS) entry which is preliminary data.</text>
</comment>
<dbReference type="Proteomes" id="UP000824120">
    <property type="component" value="Chromosome 1"/>
</dbReference>
<dbReference type="OrthoDB" id="1000765at2759"/>
<name>A0A9J6B2W5_SOLCO</name>
<reference evidence="2 3" key="1">
    <citation type="submission" date="2020-09" db="EMBL/GenBank/DDBJ databases">
        <title>De no assembly of potato wild relative species, Solanum commersonii.</title>
        <authorList>
            <person name="Cho K."/>
        </authorList>
    </citation>
    <scope>NUCLEOTIDE SEQUENCE [LARGE SCALE GENOMIC DNA]</scope>
    <source>
        <strain evidence="2">LZ3.2</strain>
        <tissue evidence="2">Leaf</tissue>
    </source>
</reference>
<gene>
    <name evidence="2" type="ORF">H5410_002460</name>
</gene>
<dbReference type="EMBL" id="JACXVP010000001">
    <property type="protein sequence ID" value="KAG5630743.1"/>
    <property type="molecule type" value="Genomic_DNA"/>
</dbReference>
<evidence type="ECO:0000313" key="3">
    <source>
        <dbReference type="Proteomes" id="UP000824120"/>
    </source>
</evidence>
<organism evidence="2 3">
    <name type="scientific">Solanum commersonii</name>
    <name type="common">Commerson's wild potato</name>
    <name type="synonym">Commerson's nightshade</name>
    <dbReference type="NCBI Taxonomy" id="4109"/>
    <lineage>
        <taxon>Eukaryota</taxon>
        <taxon>Viridiplantae</taxon>
        <taxon>Streptophyta</taxon>
        <taxon>Embryophyta</taxon>
        <taxon>Tracheophyta</taxon>
        <taxon>Spermatophyta</taxon>
        <taxon>Magnoliopsida</taxon>
        <taxon>eudicotyledons</taxon>
        <taxon>Gunneridae</taxon>
        <taxon>Pentapetalae</taxon>
        <taxon>asterids</taxon>
        <taxon>lamiids</taxon>
        <taxon>Solanales</taxon>
        <taxon>Solanaceae</taxon>
        <taxon>Solanoideae</taxon>
        <taxon>Solaneae</taxon>
        <taxon>Solanum</taxon>
    </lineage>
</organism>
<keyword evidence="3" id="KW-1185">Reference proteome</keyword>
<dbReference type="AlphaFoldDB" id="A0A9J6B2W5"/>
<accession>A0A9J6B2W5</accession>
<feature type="compositionally biased region" description="Low complexity" evidence="1">
    <location>
        <begin position="98"/>
        <end position="108"/>
    </location>
</feature>
<evidence type="ECO:0000256" key="1">
    <source>
        <dbReference type="SAM" id="MobiDB-lite"/>
    </source>
</evidence>
<feature type="compositionally biased region" description="Pro residues" evidence="1">
    <location>
        <begin position="163"/>
        <end position="176"/>
    </location>
</feature>